<evidence type="ECO:0000313" key="2">
    <source>
        <dbReference type="EMBL" id="GAA3533726.1"/>
    </source>
</evidence>
<keyword evidence="1" id="KW-1133">Transmembrane helix</keyword>
<keyword evidence="1" id="KW-0812">Transmembrane</keyword>
<reference evidence="3" key="1">
    <citation type="journal article" date="2019" name="Int. J. Syst. Evol. Microbiol.">
        <title>The Global Catalogue of Microorganisms (GCM) 10K type strain sequencing project: providing services to taxonomists for standard genome sequencing and annotation.</title>
        <authorList>
            <consortium name="The Broad Institute Genomics Platform"/>
            <consortium name="The Broad Institute Genome Sequencing Center for Infectious Disease"/>
            <person name="Wu L."/>
            <person name="Ma J."/>
        </authorList>
    </citation>
    <scope>NUCLEOTIDE SEQUENCE [LARGE SCALE GENOMIC DNA]</scope>
    <source>
        <strain evidence="3">JCM 16898</strain>
    </source>
</reference>
<proteinExistence type="predicted"/>
<accession>A0ABP6VGQ6</accession>
<evidence type="ECO:0000256" key="1">
    <source>
        <dbReference type="SAM" id="Phobius"/>
    </source>
</evidence>
<keyword evidence="3" id="KW-1185">Reference proteome</keyword>
<dbReference type="RefSeq" id="WP_344857049.1">
    <property type="nucleotide sequence ID" value="NZ_BAAAZN010000003.1"/>
</dbReference>
<dbReference type="EMBL" id="BAAAZN010000003">
    <property type="protein sequence ID" value="GAA3533726.1"/>
    <property type="molecule type" value="Genomic_DNA"/>
</dbReference>
<organism evidence="2 3">
    <name type="scientific">Amycolatopsis ultiminotia</name>
    <dbReference type="NCBI Taxonomy" id="543629"/>
    <lineage>
        <taxon>Bacteria</taxon>
        <taxon>Bacillati</taxon>
        <taxon>Actinomycetota</taxon>
        <taxon>Actinomycetes</taxon>
        <taxon>Pseudonocardiales</taxon>
        <taxon>Pseudonocardiaceae</taxon>
        <taxon>Amycolatopsis</taxon>
    </lineage>
</organism>
<protein>
    <submittedName>
        <fullName evidence="2">Uncharacterized protein</fullName>
    </submittedName>
</protein>
<feature type="transmembrane region" description="Helical" evidence="1">
    <location>
        <begin position="6"/>
        <end position="23"/>
    </location>
</feature>
<name>A0ABP6VGQ6_9PSEU</name>
<dbReference type="Proteomes" id="UP001500689">
    <property type="component" value="Unassembled WGS sequence"/>
</dbReference>
<keyword evidence="1" id="KW-0472">Membrane</keyword>
<evidence type="ECO:0000313" key="3">
    <source>
        <dbReference type="Proteomes" id="UP001500689"/>
    </source>
</evidence>
<sequence length="58" mass="6371">MQLWLVLGLVALVIVAASLIVLVEDRRSARRAALQRRARLARLGEVDPLAPGRLRVDG</sequence>
<comment type="caution">
    <text evidence="2">The sequence shown here is derived from an EMBL/GenBank/DDBJ whole genome shotgun (WGS) entry which is preliminary data.</text>
</comment>
<gene>
    <name evidence="2" type="ORF">GCM10022222_16340</name>
</gene>